<accession>A0AAV3QXY6</accession>
<dbReference type="AlphaFoldDB" id="A0AAV3QXY6"/>
<sequence length="66" mass="6476">MAQISSIAKKLVVVAVAFAAFATVSAQEGAFAPAPSPDAGAAFNLPVSGALVGASLVCSAFAMLRH</sequence>
<evidence type="ECO:0000313" key="4">
    <source>
        <dbReference type="Proteomes" id="UP001454036"/>
    </source>
</evidence>
<keyword evidence="4" id="KW-1185">Reference proteome</keyword>
<dbReference type="PANTHER" id="PTHR33659">
    <property type="entry name" value="PROTEIN, PUTATIVE-RELATED-RELATED"/>
    <property type="match status" value="1"/>
</dbReference>
<dbReference type="PANTHER" id="PTHR33659:SF11">
    <property type="entry name" value="TRANSMEMBRANE PROTEIN"/>
    <property type="match status" value="1"/>
</dbReference>
<keyword evidence="1" id="KW-0472">Membrane</keyword>
<dbReference type="Proteomes" id="UP001454036">
    <property type="component" value="Unassembled WGS sequence"/>
</dbReference>
<reference evidence="3 4" key="1">
    <citation type="submission" date="2024-01" db="EMBL/GenBank/DDBJ databases">
        <title>The complete chloroplast genome sequence of Lithospermum erythrorhizon: insights into the phylogenetic relationship among Boraginaceae species and the maternal lineages of purple gromwells.</title>
        <authorList>
            <person name="Okada T."/>
            <person name="Watanabe K."/>
        </authorList>
    </citation>
    <scope>NUCLEOTIDE SEQUENCE [LARGE SCALE GENOMIC DNA]</scope>
</reference>
<name>A0AAV3QXY6_LITER</name>
<feature type="signal peptide" evidence="2">
    <location>
        <begin position="1"/>
        <end position="26"/>
    </location>
</feature>
<dbReference type="EMBL" id="BAABME010023502">
    <property type="protein sequence ID" value="GAA0168176.1"/>
    <property type="molecule type" value="Genomic_DNA"/>
</dbReference>
<keyword evidence="1" id="KW-1133">Transmembrane helix</keyword>
<keyword evidence="1" id="KW-0812">Transmembrane</keyword>
<evidence type="ECO:0000313" key="3">
    <source>
        <dbReference type="EMBL" id="GAA0168176.1"/>
    </source>
</evidence>
<evidence type="ECO:0000256" key="2">
    <source>
        <dbReference type="SAM" id="SignalP"/>
    </source>
</evidence>
<evidence type="ECO:0000256" key="1">
    <source>
        <dbReference type="SAM" id="Phobius"/>
    </source>
</evidence>
<protein>
    <submittedName>
        <fullName evidence="3">Uncharacterized protein</fullName>
    </submittedName>
</protein>
<comment type="caution">
    <text evidence="3">The sequence shown here is derived from an EMBL/GenBank/DDBJ whole genome shotgun (WGS) entry which is preliminary data.</text>
</comment>
<proteinExistence type="predicted"/>
<gene>
    <name evidence="3" type="ORF">LIER_40513</name>
</gene>
<organism evidence="3 4">
    <name type="scientific">Lithospermum erythrorhizon</name>
    <name type="common">Purple gromwell</name>
    <name type="synonym">Lithospermum officinale var. erythrorhizon</name>
    <dbReference type="NCBI Taxonomy" id="34254"/>
    <lineage>
        <taxon>Eukaryota</taxon>
        <taxon>Viridiplantae</taxon>
        <taxon>Streptophyta</taxon>
        <taxon>Embryophyta</taxon>
        <taxon>Tracheophyta</taxon>
        <taxon>Spermatophyta</taxon>
        <taxon>Magnoliopsida</taxon>
        <taxon>eudicotyledons</taxon>
        <taxon>Gunneridae</taxon>
        <taxon>Pentapetalae</taxon>
        <taxon>asterids</taxon>
        <taxon>lamiids</taxon>
        <taxon>Boraginales</taxon>
        <taxon>Boraginaceae</taxon>
        <taxon>Boraginoideae</taxon>
        <taxon>Lithospermeae</taxon>
        <taxon>Lithospermum</taxon>
    </lineage>
</organism>
<feature type="transmembrane region" description="Helical" evidence="1">
    <location>
        <begin position="42"/>
        <end position="64"/>
    </location>
</feature>
<feature type="chain" id="PRO_5043506434" evidence="2">
    <location>
        <begin position="27"/>
        <end position="66"/>
    </location>
</feature>
<keyword evidence="2" id="KW-0732">Signal</keyword>